<accession>A0A5K7Z3S3</accession>
<evidence type="ECO:0000256" key="5">
    <source>
        <dbReference type="ARBA" id="ARBA00022729"/>
    </source>
</evidence>
<evidence type="ECO:0000256" key="7">
    <source>
        <dbReference type="ARBA" id="ARBA00023237"/>
    </source>
</evidence>
<dbReference type="RefSeq" id="WP_155305476.1">
    <property type="nucleotide sequence ID" value="NZ_AP021875.1"/>
</dbReference>
<dbReference type="Proteomes" id="UP000427769">
    <property type="component" value="Chromosome"/>
</dbReference>
<comment type="similarity">
    <text evidence="2">Belongs to the OmpP1/FadL family.</text>
</comment>
<dbReference type="KEGG" id="dwd:DSCW_40790"/>
<dbReference type="Pfam" id="PF03349">
    <property type="entry name" value="Toluene_X"/>
    <property type="match status" value="1"/>
</dbReference>
<dbReference type="SUPFAM" id="SSF56935">
    <property type="entry name" value="Porins"/>
    <property type="match status" value="1"/>
</dbReference>
<keyword evidence="6" id="KW-0472">Membrane</keyword>
<evidence type="ECO:0000256" key="2">
    <source>
        <dbReference type="ARBA" id="ARBA00008163"/>
    </source>
</evidence>
<dbReference type="AlphaFoldDB" id="A0A5K7Z3S3"/>
<dbReference type="InterPro" id="IPR005017">
    <property type="entry name" value="OMPP1/FadL/TodX"/>
</dbReference>
<keyword evidence="7" id="KW-0998">Cell outer membrane</keyword>
<evidence type="ECO:0000256" key="1">
    <source>
        <dbReference type="ARBA" id="ARBA00004571"/>
    </source>
</evidence>
<sequence length="115" mass="12957">MSTRWDGTWTYKLGVASALNPTWSLFSGIICDPRPTPDDTPDPLVPAGDRLDFTFGLGFDRRAWHIDAAYLLVTSENCRFDSTNSEFSDWGMSTVSGELEDFVTHALAIRVNYRF</sequence>
<evidence type="ECO:0008006" key="10">
    <source>
        <dbReference type="Google" id="ProtNLM"/>
    </source>
</evidence>
<evidence type="ECO:0000256" key="4">
    <source>
        <dbReference type="ARBA" id="ARBA00022692"/>
    </source>
</evidence>
<dbReference type="OrthoDB" id="19849at2"/>
<evidence type="ECO:0000313" key="8">
    <source>
        <dbReference type="EMBL" id="BBO76662.1"/>
    </source>
</evidence>
<keyword evidence="9" id="KW-1185">Reference proteome</keyword>
<proteinExistence type="inferred from homology"/>
<dbReference type="GO" id="GO:0009279">
    <property type="term" value="C:cell outer membrane"/>
    <property type="evidence" value="ECO:0007669"/>
    <property type="project" value="UniProtKB-SubCell"/>
</dbReference>
<comment type="subcellular location">
    <subcellularLocation>
        <location evidence="1">Cell outer membrane</location>
        <topology evidence="1">Multi-pass membrane protein</topology>
    </subcellularLocation>
</comment>
<keyword evidence="4" id="KW-0812">Transmembrane</keyword>
<keyword evidence="3" id="KW-1134">Transmembrane beta strand</keyword>
<reference evidence="8 9" key="1">
    <citation type="submission" date="2019-11" db="EMBL/GenBank/DDBJ databases">
        <title>Comparative genomics of hydrocarbon-degrading Desulfosarcina strains.</title>
        <authorList>
            <person name="Watanabe M."/>
            <person name="Kojima H."/>
            <person name="Fukui M."/>
        </authorList>
    </citation>
    <scope>NUCLEOTIDE SEQUENCE [LARGE SCALE GENOMIC DNA]</scope>
    <source>
        <strain evidence="8 9">PP31</strain>
    </source>
</reference>
<evidence type="ECO:0000313" key="9">
    <source>
        <dbReference type="Proteomes" id="UP000427769"/>
    </source>
</evidence>
<evidence type="ECO:0000256" key="6">
    <source>
        <dbReference type="ARBA" id="ARBA00023136"/>
    </source>
</evidence>
<dbReference type="Gene3D" id="2.40.160.60">
    <property type="entry name" value="Outer membrane protein transport protein (OMPP1/FadL/TodX)"/>
    <property type="match status" value="1"/>
</dbReference>
<evidence type="ECO:0000256" key="3">
    <source>
        <dbReference type="ARBA" id="ARBA00022452"/>
    </source>
</evidence>
<keyword evidence="5" id="KW-0732">Signal</keyword>
<gene>
    <name evidence="8" type="ORF">DSCW_40790</name>
</gene>
<dbReference type="EMBL" id="AP021875">
    <property type="protein sequence ID" value="BBO76662.1"/>
    <property type="molecule type" value="Genomic_DNA"/>
</dbReference>
<protein>
    <recommendedName>
        <fullName evidence="10">Outer membrane protein beta-barrel domain-containing protein</fullName>
    </recommendedName>
</protein>
<organism evidence="8 9">
    <name type="scientific">Desulfosarcina widdelii</name>
    <dbReference type="NCBI Taxonomy" id="947919"/>
    <lineage>
        <taxon>Bacteria</taxon>
        <taxon>Pseudomonadati</taxon>
        <taxon>Thermodesulfobacteriota</taxon>
        <taxon>Desulfobacteria</taxon>
        <taxon>Desulfobacterales</taxon>
        <taxon>Desulfosarcinaceae</taxon>
        <taxon>Desulfosarcina</taxon>
    </lineage>
</organism>
<name>A0A5K7Z3S3_9BACT</name>